<keyword evidence="3" id="KW-1185">Reference proteome</keyword>
<evidence type="ECO:0000313" key="3">
    <source>
        <dbReference type="Proteomes" id="UP000688137"/>
    </source>
</evidence>
<evidence type="ECO:0000256" key="1">
    <source>
        <dbReference type="SAM" id="MobiDB-lite"/>
    </source>
</evidence>
<proteinExistence type="predicted"/>
<sequence length="237" mass="28230">MSIETIPKYQAFNMSNDYRAPITCPYGCTIKLVEEQLLLHVTKCWRQDDSLFGHCKYNYLHIYPYSQLPFHEQNCTSNIPMTEDDFAYKPDPKYNNVNLDWIQDELSLKYAKYFVPIQDQVTQSNQEMNNQSQSKSQDQDKQSQEQDQQQYVIVSDGETEKELKENDTKTENPKNLNFTEFQLQNQKLKDQNKKVNQIINGKENQKKPQNDHMDNQENEKSISKYIQSLFKKMRKIW</sequence>
<dbReference type="OMA" id="HEQNCTS"/>
<protein>
    <submittedName>
        <fullName evidence="2">Uncharacterized protein</fullName>
    </submittedName>
</protein>
<feature type="region of interest" description="Disordered" evidence="1">
    <location>
        <begin position="123"/>
        <end position="222"/>
    </location>
</feature>
<dbReference type="Proteomes" id="UP000688137">
    <property type="component" value="Unassembled WGS sequence"/>
</dbReference>
<feature type="compositionally biased region" description="Basic and acidic residues" evidence="1">
    <location>
        <begin position="158"/>
        <end position="172"/>
    </location>
</feature>
<evidence type="ECO:0000313" key="2">
    <source>
        <dbReference type="EMBL" id="CAD8049933.1"/>
    </source>
</evidence>
<name>A0A8S1K6D7_PARPR</name>
<dbReference type="AlphaFoldDB" id="A0A8S1K6D7"/>
<accession>A0A8S1K6D7</accession>
<comment type="caution">
    <text evidence="2">The sequence shown here is derived from an EMBL/GenBank/DDBJ whole genome shotgun (WGS) entry which is preliminary data.</text>
</comment>
<dbReference type="EMBL" id="CAJJDM010000011">
    <property type="protein sequence ID" value="CAD8049933.1"/>
    <property type="molecule type" value="Genomic_DNA"/>
</dbReference>
<organism evidence="2 3">
    <name type="scientific">Paramecium primaurelia</name>
    <dbReference type="NCBI Taxonomy" id="5886"/>
    <lineage>
        <taxon>Eukaryota</taxon>
        <taxon>Sar</taxon>
        <taxon>Alveolata</taxon>
        <taxon>Ciliophora</taxon>
        <taxon>Intramacronucleata</taxon>
        <taxon>Oligohymenophorea</taxon>
        <taxon>Peniculida</taxon>
        <taxon>Parameciidae</taxon>
        <taxon>Paramecium</taxon>
    </lineage>
</organism>
<feature type="compositionally biased region" description="Basic and acidic residues" evidence="1">
    <location>
        <begin position="203"/>
        <end position="222"/>
    </location>
</feature>
<feature type="compositionally biased region" description="Low complexity" evidence="1">
    <location>
        <begin position="123"/>
        <end position="136"/>
    </location>
</feature>
<gene>
    <name evidence="2" type="ORF">PPRIM_AZ9-3.1.T0140238</name>
</gene>
<reference evidence="2" key="1">
    <citation type="submission" date="2021-01" db="EMBL/GenBank/DDBJ databases">
        <authorList>
            <consortium name="Genoscope - CEA"/>
            <person name="William W."/>
        </authorList>
    </citation>
    <scope>NUCLEOTIDE SEQUENCE</scope>
</reference>